<evidence type="ECO:0000313" key="3">
    <source>
        <dbReference type="Proteomes" id="UP000283295"/>
    </source>
</evidence>
<keyword evidence="1" id="KW-0472">Membrane</keyword>
<feature type="transmembrane region" description="Helical" evidence="1">
    <location>
        <begin position="58"/>
        <end position="79"/>
    </location>
</feature>
<feature type="transmembrane region" description="Helical" evidence="1">
    <location>
        <begin position="85"/>
        <end position="106"/>
    </location>
</feature>
<feature type="transmembrane region" description="Helical" evidence="1">
    <location>
        <begin position="118"/>
        <end position="146"/>
    </location>
</feature>
<keyword evidence="1" id="KW-1133">Transmembrane helix</keyword>
<evidence type="ECO:0000313" key="2">
    <source>
        <dbReference type="EMBL" id="RGS44074.1"/>
    </source>
</evidence>
<dbReference type="Pfam" id="PF03862">
    <property type="entry name" value="SpoVAC_SpoVAEB"/>
    <property type="match status" value="1"/>
</dbReference>
<dbReference type="InterPro" id="IPR005562">
    <property type="entry name" value="SpoVA"/>
</dbReference>
<dbReference type="OrthoDB" id="9797988at2"/>
<proteinExistence type="predicted"/>
<dbReference type="Proteomes" id="UP000283295">
    <property type="component" value="Unassembled WGS sequence"/>
</dbReference>
<evidence type="ECO:0000256" key="1">
    <source>
        <dbReference type="SAM" id="Phobius"/>
    </source>
</evidence>
<protein>
    <submittedName>
        <fullName evidence="2">SpoVA/SpoVAEb family sporulation membrane protein</fullName>
    </submittedName>
</protein>
<organism evidence="2 3">
    <name type="scientific">Coprococcus eutactus</name>
    <dbReference type="NCBI Taxonomy" id="33043"/>
    <lineage>
        <taxon>Bacteria</taxon>
        <taxon>Bacillati</taxon>
        <taxon>Bacillota</taxon>
        <taxon>Clostridia</taxon>
        <taxon>Lachnospirales</taxon>
        <taxon>Lachnospiraceae</taxon>
        <taxon>Coprococcus</taxon>
    </lineage>
</organism>
<reference evidence="2 3" key="1">
    <citation type="submission" date="2018-08" db="EMBL/GenBank/DDBJ databases">
        <title>A genome reference for cultivated species of the human gut microbiota.</title>
        <authorList>
            <person name="Zou Y."/>
            <person name="Xue W."/>
            <person name="Luo G."/>
        </authorList>
    </citation>
    <scope>NUCLEOTIDE SEQUENCE [LARGE SCALE GENOMIC DNA]</scope>
    <source>
        <strain evidence="2 3">AF22-21</strain>
    </source>
</reference>
<sequence>MKFEPNESDYNEYVENVTPTSSAPRNCLWAFIVGGIICTIGQLIFNILTIFDVKEDEAYAYVSLILVLASVILTSLNLYKKIAKYGGAGALVPITGFANGVCAPIVEFQTEGEVFGKGVKAFTIAGPVILYGIFTSWLLGIIYWIISIW</sequence>
<gene>
    <name evidence="2" type="ORF">DWX94_01400</name>
</gene>
<comment type="caution">
    <text evidence="2">The sequence shown here is derived from an EMBL/GenBank/DDBJ whole genome shotgun (WGS) entry which is preliminary data.</text>
</comment>
<feature type="transmembrane region" description="Helical" evidence="1">
    <location>
        <begin position="28"/>
        <end position="51"/>
    </location>
</feature>
<accession>A0A3R5WT65</accession>
<keyword evidence="1" id="KW-0812">Transmembrane</keyword>
<dbReference type="PANTHER" id="PTHR38450:SF1">
    <property type="entry name" value="STAGE V SPORULATION PROTEIN AC"/>
    <property type="match status" value="1"/>
</dbReference>
<dbReference type="EMBL" id="QRVK01000002">
    <property type="protein sequence ID" value="RGS44074.1"/>
    <property type="molecule type" value="Genomic_DNA"/>
</dbReference>
<dbReference type="PANTHER" id="PTHR38450">
    <property type="entry name" value="STAGE V SPORULATION PROTEIN AC-RELATED"/>
    <property type="match status" value="1"/>
</dbReference>
<name>A0A3R5WT65_9FIRM</name>
<dbReference type="AlphaFoldDB" id="A0A3R5WT65"/>